<feature type="domain" description="SnoaL-like" evidence="1">
    <location>
        <begin position="218"/>
        <end position="353"/>
    </location>
</feature>
<dbReference type="InterPro" id="IPR037401">
    <property type="entry name" value="SnoaL-like"/>
</dbReference>
<proteinExistence type="predicted"/>
<dbReference type="InterPro" id="IPR032710">
    <property type="entry name" value="NTF2-like_dom_sf"/>
</dbReference>
<sequence length="360" mass="40628">MRFYYFSSQLSINELQMLALVSPSLEATQTALHQCKESAVLVLKHVLDDMAPSGYVPYTQDGIAFATAYAGVWLYKHLSRFEPSTIIEISGLFKTLVEACEKQSQQPRDIPSYFARFFSHLARNSESVKSPMHQVMNADGTQPQLSVANALFPDIHFPMGDYQEYVPPELMPPLDGMDAHWINVMSGLDDWWKNYTYLGQASQLRAELAGLKGDVELLRSERDVARMLNQYVYVHDQAFSPVSRKSEELDRQFEEFFTDDGVCDAFGVHTTREGKAEWVRSVLSSQGNIVGMQMVTSNVLIDILGDGMTANARTSAITTIAGESQVIRDHHRAAGYYTYRLKKLQGQWKIAHLKWHGLGL</sequence>
<dbReference type="Proteomes" id="UP000663850">
    <property type="component" value="Unassembled WGS sequence"/>
</dbReference>
<protein>
    <recommendedName>
        <fullName evidence="1">SnoaL-like domain-containing protein</fullName>
    </recommendedName>
</protein>
<evidence type="ECO:0000313" key="3">
    <source>
        <dbReference type="Proteomes" id="UP000663850"/>
    </source>
</evidence>
<name>A0A8H3CM59_9AGAM</name>
<gene>
    <name evidence="2" type="ORF">RDB_LOCUS82204</name>
</gene>
<dbReference type="AlphaFoldDB" id="A0A8H3CM59"/>
<comment type="caution">
    <text evidence="2">The sequence shown here is derived from an EMBL/GenBank/DDBJ whole genome shotgun (WGS) entry which is preliminary data.</text>
</comment>
<organism evidence="2 3">
    <name type="scientific">Rhizoctonia solani</name>
    <dbReference type="NCBI Taxonomy" id="456999"/>
    <lineage>
        <taxon>Eukaryota</taxon>
        <taxon>Fungi</taxon>
        <taxon>Dikarya</taxon>
        <taxon>Basidiomycota</taxon>
        <taxon>Agaricomycotina</taxon>
        <taxon>Agaricomycetes</taxon>
        <taxon>Cantharellales</taxon>
        <taxon>Ceratobasidiaceae</taxon>
        <taxon>Rhizoctonia</taxon>
    </lineage>
</organism>
<dbReference type="EMBL" id="CAJMWZ010004349">
    <property type="protein sequence ID" value="CAE6488600.1"/>
    <property type="molecule type" value="Genomic_DNA"/>
</dbReference>
<evidence type="ECO:0000259" key="1">
    <source>
        <dbReference type="Pfam" id="PF13577"/>
    </source>
</evidence>
<reference evidence="2" key="1">
    <citation type="submission" date="2021-01" db="EMBL/GenBank/DDBJ databases">
        <authorList>
            <person name="Kaushik A."/>
        </authorList>
    </citation>
    <scope>NUCLEOTIDE SEQUENCE</scope>
    <source>
        <strain evidence="2">Type strain: AG8-Rh-89/</strain>
    </source>
</reference>
<accession>A0A8H3CM59</accession>
<dbReference type="SUPFAM" id="SSF54427">
    <property type="entry name" value="NTF2-like"/>
    <property type="match status" value="1"/>
</dbReference>
<dbReference type="Gene3D" id="3.10.450.50">
    <property type="match status" value="1"/>
</dbReference>
<evidence type="ECO:0000313" key="2">
    <source>
        <dbReference type="EMBL" id="CAE6488600.1"/>
    </source>
</evidence>
<dbReference type="Pfam" id="PF13577">
    <property type="entry name" value="SnoaL_4"/>
    <property type="match status" value="1"/>
</dbReference>